<proteinExistence type="inferred from homology"/>
<evidence type="ECO:0000313" key="7">
    <source>
        <dbReference type="EMBL" id="KMV32441.1"/>
    </source>
</evidence>
<dbReference type="AlphaFoldDB" id="A0A0J8VGT0"/>
<dbReference type="STRING" id="1121863.GCA_000621185_03809"/>
<comment type="subcellular location">
    <subcellularLocation>
        <location evidence="1">Fimbrium</location>
    </subcellularLocation>
</comment>
<evidence type="ECO:0000256" key="1">
    <source>
        <dbReference type="ARBA" id="ARBA00004561"/>
    </source>
</evidence>
<feature type="signal peptide" evidence="5">
    <location>
        <begin position="1"/>
        <end position="21"/>
    </location>
</feature>
<dbReference type="InterPro" id="IPR036937">
    <property type="entry name" value="Adhesion_dom_fimbrial_sf"/>
</dbReference>
<comment type="similarity">
    <text evidence="2">Belongs to the fimbrial protein family.</text>
</comment>
<evidence type="ECO:0000313" key="8">
    <source>
        <dbReference type="Proteomes" id="UP000037315"/>
    </source>
</evidence>
<dbReference type="Proteomes" id="UP000037315">
    <property type="component" value="Unassembled WGS sequence"/>
</dbReference>
<dbReference type="RefSeq" id="WP_048888721.1">
    <property type="nucleotide sequence ID" value="NZ_LFEJ01000027.1"/>
</dbReference>
<protein>
    <recommendedName>
        <fullName evidence="6">Fimbrial-type adhesion domain-containing protein</fullName>
    </recommendedName>
</protein>
<accession>A0A0J8VGT0</accession>
<keyword evidence="4" id="KW-0281">Fimbrium</keyword>
<keyword evidence="8" id="KW-1185">Reference proteome</keyword>
<comment type="caution">
    <text evidence="7">The sequence shown here is derived from an EMBL/GenBank/DDBJ whole genome shotgun (WGS) entry which is preliminary data.</text>
</comment>
<dbReference type="PATRIC" id="fig|1656095.3.peg.3800"/>
<evidence type="ECO:0000256" key="2">
    <source>
        <dbReference type="ARBA" id="ARBA00006671"/>
    </source>
</evidence>
<reference evidence="7 8" key="1">
    <citation type="submission" date="2015-06" db="EMBL/GenBank/DDBJ databases">
        <title>Genome sequencing of Cronobacter sp. strain DJ34 isolated from petroleum contaminated sludge of Duliajan Oil Fields, Assam, India.</title>
        <authorList>
            <person name="Pal S."/>
            <person name="Banerjee T.D."/>
            <person name="Roy A."/>
            <person name="Sar P."/>
            <person name="Kazy S.K."/>
        </authorList>
    </citation>
    <scope>NUCLEOTIDE SEQUENCE [LARGE SCALE GENOMIC DNA]</scope>
    <source>
        <strain evidence="7 8">DJ34</strain>
    </source>
</reference>
<evidence type="ECO:0000256" key="5">
    <source>
        <dbReference type="SAM" id="SignalP"/>
    </source>
</evidence>
<dbReference type="InterPro" id="IPR008966">
    <property type="entry name" value="Adhesion_dom_sf"/>
</dbReference>
<dbReference type="PANTHER" id="PTHR33420">
    <property type="entry name" value="FIMBRIAL SUBUNIT ELFA-RELATED"/>
    <property type="match status" value="1"/>
</dbReference>
<sequence>MKKAILGLLLSSFFVAGAAHAEDRSAVVDINGVLSAPSEGDCTVLPSTTSIALEDSIDKLPIQDGAAAHINSTFTVTVGGDLVCIDKIQAGRVGIKFTGTVDNANGTVLANTDTSEGAAKGVGVGLYATDGSPLNINTYRPVINSAMPISLGLHMVQLNGQTPEAGNIHSALTIEVVRL</sequence>
<dbReference type="InterPro" id="IPR000259">
    <property type="entry name" value="Adhesion_dom_fimbrial"/>
</dbReference>
<dbReference type="SUPFAM" id="SSF49401">
    <property type="entry name" value="Bacterial adhesins"/>
    <property type="match status" value="1"/>
</dbReference>
<dbReference type="EMBL" id="LFEJ01000027">
    <property type="protein sequence ID" value="KMV32441.1"/>
    <property type="molecule type" value="Genomic_DNA"/>
</dbReference>
<dbReference type="OrthoDB" id="6565124at2"/>
<evidence type="ECO:0000259" key="6">
    <source>
        <dbReference type="Pfam" id="PF00419"/>
    </source>
</evidence>
<keyword evidence="3 5" id="KW-0732">Signal</keyword>
<evidence type="ECO:0000256" key="3">
    <source>
        <dbReference type="ARBA" id="ARBA00022729"/>
    </source>
</evidence>
<dbReference type="PANTHER" id="PTHR33420:SF3">
    <property type="entry name" value="FIMBRIAL SUBUNIT ELFA"/>
    <property type="match status" value="1"/>
</dbReference>
<dbReference type="Pfam" id="PF00419">
    <property type="entry name" value="Fimbrial"/>
    <property type="match status" value="1"/>
</dbReference>
<feature type="chain" id="PRO_5005310733" description="Fimbrial-type adhesion domain-containing protein" evidence="5">
    <location>
        <begin position="22"/>
        <end position="179"/>
    </location>
</feature>
<dbReference type="Gene3D" id="2.60.40.1090">
    <property type="entry name" value="Fimbrial-type adhesion domain"/>
    <property type="match status" value="1"/>
</dbReference>
<dbReference type="GO" id="GO:0009289">
    <property type="term" value="C:pilus"/>
    <property type="evidence" value="ECO:0007669"/>
    <property type="project" value="UniProtKB-SubCell"/>
</dbReference>
<dbReference type="GO" id="GO:0043709">
    <property type="term" value="P:cell adhesion involved in single-species biofilm formation"/>
    <property type="evidence" value="ECO:0007669"/>
    <property type="project" value="TreeGrafter"/>
</dbReference>
<dbReference type="InterPro" id="IPR050263">
    <property type="entry name" value="Bact_Fimbrial_Adh_Pro"/>
</dbReference>
<gene>
    <name evidence="7" type="ORF">ACH50_20645</name>
</gene>
<evidence type="ECO:0000256" key="4">
    <source>
        <dbReference type="ARBA" id="ARBA00023263"/>
    </source>
</evidence>
<organism evidence="7 8">
    <name type="scientific">Franconibacter pulveris</name>
    <dbReference type="NCBI Taxonomy" id="435910"/>
    <lineage>
        <taxon>Bacteria</taxon>
        <taxon>Pseudomonadati</taxon>
        <taxon>Pseudomonadota</taxon>
        <taxon>Gammaproteobacteria</taxon>
        <taxon>Enterobacterales</taxon>
        <taxon>Enterobacteriaceae</taxon>
        <taxon>Franconibacter</taxon>
    </lineage>
</organism>
<name>A0A0J8VGT0_9ENTR</name>
<feature type="domain" description="Fimbrial-type adhesion" evidence="6">
    <location>
        <begin position="67"/>
        <end position="176"/>
    </location>
</feature>